<dbReference type="Pfam" id="PF10263">
    <property type="entry name" value="SprT-like"/>
    <property type="match status" value="1"/>
</dbReference>
<feature type="compositionally biased region" description="Polar residues" evidence="1">
    <location>
        <begin position="16"/>
        <end position="29"/>
    </location>
</feature>
<feature type="compositionally biased region" description="Polar residues" evidence="1">
    <location>
        <begin position="223"/>
        <end position="233"/>
    </location>
</feature>
<dbReference type="GeneID" id="80893213"/>
<proteinExistence type="predicted"/>
<evidence type="ECO:0000256" key="1">
    <source>
        <dbReference type="SAM" id="MobiDB-lite"/>
    </source>
</evidence>
<dbReference type="GO" id="GO:0006950">
    <property type="term" value="P:response to stress"/>
    <property type="evidence" value="ECO:0007669"/>
    <property type="project" value="UniProtKB-ARBA"/>
</dbReference>
<dbReference type="RefSeq" id="XP_056059293.1">
    <property type="nucleotide sequence ID" value="XM_056203882.1"/>
</dbReference>
<accession>A0A9W8USM5</accession>
<organism evidence="3 4">
    <name type="scientific">Akanthomyces muscarius</name>
    <name type="common">Entomopathogenic fungus</name>
    <name type="synonym">Lecanicillium muscarium</name>
    <dbReference type="NCBI Taxonomy" id="2231603"/>
    <lineage>
        <taxon>Eukaryota</taxon>
        <taxon>Fungi</taxon>
        <taxon>Dikarya</taxon>
        <taxon>Ascomycota</taxon>
        <taxon>Pezizomycotina</taxon>
        <taxon>Sordariomycetes</taxon>
        <taxon>Hypocreomycetidae</taxon>
        <taxon>Hypocreales</taxon>
        <taxon>Cordycipitaceae</taxon>
        <taxon>Akanthomyces</taxon>
    </lineage>
</organism>
<evidence type="ECO:0000259" key="2">
    <source>
        <dbReference type="Pfam" id="PF10263"/>
    </source>
</evidence>
<dbReference type="Proteomes" id="UP001144673">
    <property type="component" value="Chromosome 1"/>
</dbReference>
<feature type="domain" description="SprT-like" evidence="2">
    <location>
        <begin position="241"/>
        <end position="352"/>
    </location>
</feature>
<dbReference type="InterPro" id="IPR006640">
    <property type="entry name" value="SprT-like_domain"/>
</dbReference>
<comment type="caution">
    <text evidence="3">The sequence shown here is derived from an EMBL/GenBank/DDBJ whole genome shotgun (WGS) entry which is preliminary data.</text>
</comment>
<name>A0A9W8USM5_AKAMU</name>
<feature type="region of interest" description="Disordered" evidence="1">
    <location>
        <begin position="1"/>
        <end position="50"/>
    </location>
</feature>
<evidence type="ECO:0000313" key="3">
    <source>
        <dbReference type="EMBL" id="KAJ4164378.1"/>
    </source>
</evidence>
<feature type="region of interest" description="Disordered" evidence="1">
    <location>
        <begin position="175"/>
        <end position="236"/>
    </location>
</feature>
<reference evidence="3" key="1">
    <citation type="journal article" date="2023" name="Access Microbiol">
        <title>De-novo genome assembly for Akanthomyces muscarius, a biocontrol agent of insect agricultural pests.</title>
        <authorList>
            <person name="Erdos Z."/>
            <person name="Studholme D.J."/>
            <person name="Raymond B."/>
            <person name="Sharma M."/>
        </authorList>
    </citation>
    <scope>NUCLEOTIDE SEQUENCE</scope>
    <source>
        <strain evidence="3">Ve6</strain>
    </source>
</reference>
<evidence type="ECO:0000313" key="4">
    <source>
        <dbReference type="Proteomes" id="UP001144673"/>
    </source>
</evidence>
<sequence length="474" mass="52844">MAFWVLNAAAGGPPDDSQQPWHPGQQDSNYPYDDYRSPPFQPPFDQDHIYHRHDANGYNFEARRFDHAESYSGKQAAPSMQIKNLAFLVIREQHPDSPPPEACARSAAPGSTHDNSFTQTPGPRRPAPVERTESGLAISDTVAHEDGDEDEEQGGPFLDDLAAAQLVRDHVASFQRRCPDSQSGRILRSLINPKNDRRQPSSRSRSQQRRQSDIPHRRDDSPRATTSTSSGSPLDNDALGSVFSAANELFFANRLARRVAWDWSHPGSAQYQSAVVGTTALRRCAHLGGWETLIVLSSPVLRDTRYNRRLLLSTFLHEMIHSFLFVTCGRKAGRQGGHTEGFLQIAKVIDAWVGKEYLRLSDMQADLQYFEDGTAVPATPCMGYRQMVHDHGGACGQEPSLRAAAAVPAWQLDKERNVWPYPSGDGGATGHGMYLNEPVLPPPHQFRHPDDGAWQWYEREGFEARDGPVLGTRY</sequence>
<protein>
    <recommendedName>
        <fullName evidence="2">SprT-like domain-containing protein</fullName>
    </recommendedName>
</protein>
<feature type="region of interest" description="Disordered" evidence="1">
    <location>
        <begin position="93"/>
        <end position="133"/>
    </location>
</feature>
<dbReference type="KEGG" id="amus:LMH87_006054"/>
<dbReference type="AlphaFoldDB" id="A0A9W8USM5"/>
<feature type="compositionally biased region" description="Basic and acidic residues" evidence="1">
    <location>
        <begin position="210"/>
        <end position="222"/>
    </location>
</feature>
<dbReference type="EMBL" id="JAJHUN010000001">
    <property type="protein sequence ID" value="KAJ4164378.1"/>
    <property type="molecule type" value="Genomic_DNA"/>
</dbReference>
<gene>
    <name evidence="3" type="ORF">LMH87_006054</name>
</gene>
<keyword evidence="4" id="KW-1185">Reference proteome</keyword>
<feature type="compositionally biased region" description="Polar residues" evidence="1">
    <location>
        <begin position="112"/>
        <end position="121"/>
    </location>
</feature>